<accession>A0A8S2FZ01</accession>
<protein>
    <submittedName>
        <fullName evidence="1">Uncharacterized protein</fullName>
    </submittedName>
</protein>
<evidence type="ECO:0000313" key="1">
    <source>
        <dbReference type="EMBL" id="CAF1592782.1"/>
    </source>
</evidence>
<sequence length="117" mass="13329">MDIVSDIRYRFYSDAAETPTVETFNIVNLVEAFQIAGAYGLLADQTCIPEEQATEWAPKIRQAIQTNQIKMKENLENEWIYCGHIAHDAVPQTGELLQQLSDMATLMDNSEVRLHKE</sequence>
<dbReference type="EMBL" id="CAJNOK010048619">
    <property type="protein sequence ID" value="CAF1592782.1"/>
    <property type="molecule type" value="Genomic_DNA"/>
</dbReference>
<comment type="caution">
    <text evidence="1">The sequence shown here is derived from an EMBL/GenBank/DDBJ whole genome shotgun (WGS) entry which is preliminary data.</text>
</comment>
<dbReference type="Proteomes" id="UP000682733">
    <property type="component" value="Unassembled WGS sequence"/>
</dbReference>
<gene>
    <name evidence="1" type="ORF">OVA965_LOCUS41648</name>
    <name evidence="2" type="ORF">TMI583_LOCUS43346</name>
</gene>
<proteinExistence type="predicted"/>
<dbReference type="Proteomes" id="UP000677228">
    <property type="component" value="Unassembled WGS sequence"/>
</dbReference>
<evidence type="ECO:0000313" key="2">
    <source>
        <dbReference type="EMBL" id="CAF4397532.1"/>
    </source>
</evidence>
<organism evidence="1 3">
    <name type="scientific">Didymodactylos carnosus</name>
    <dbReference type="NCBI Taxonomy" id="1234261"/>
    <lineage>
        <taxon>Eukaryota</taxon>
        <taxon>Metazoa</taxon>
        <taxon>Spiralia</taxon>
        <taxon>Gnathifera</taxon>
        <taxon>Rotifera</taxon>
        <taxon>Eurotatoria</taxon>
        <taxon>Bdelloidea</taxon>
        <taxon>Philodinida</taxon>
        <taxon>Philodinidae</taxon>
        <taxon>Didymodactylos</taxon>
    </lineage>
</organism>
<reference evidence="1" key="1">
    <citation type="submission" date="2021-02" db="EMBL/GenBank/DDBJ databases">
        <authorList>
            <person name="Nowell W R."/>
        </authorList>
    </citation>
    <scope>NUCLEOTIDE SEQUENCE</scope>
</reference>
<dbReference type="AlphaFoldDB" id="A0A8S2FZ01"/>
<evidence type="ECO:0000313" key="3">
    <source>
        <dbReference type="Proteomes" id="UP000677228"/>
    </source>
</evidence>
<name>A0A8S2FZ01_9BILA</name>
<dbReference type="EMBL" id="CAJOBA010072087">
    <property type="protein sequence ID" value="CAF4397532.1"/>
    <property type="molecule type" value="Genomic_DNA"/>
</dbReference>